<proteinExistence type="inferred from homology"/>
<keyword evidence="5 6" id="KW-0269">Exonuclease</keyword>
<dbReference type="SUPFAM" id="SSF47819">
    <property type="entry name" value="HRDC-like"/>
    <property type="match status" value="2"/>
</dbReference>
<dbReference type="Proteomes" id="UP000772566">
    <property type="component" value="Unassembled WGS sequence"/>
</dbReference>
<dbReference type="GO" id="GO:0033890">
    <property type="term" value="F:ribonuclease D activity"/>
    <property type="evidence" value="ECO:0007669"/>
    <property type="project" value="UniProtKB-UniRule"/>
</dbReference>
<dbReference type="NCBIfam" id="TIGR01388">
    <property type="entry name" value="rnd"/>
    <property type="match status" value="1"/>
</dbReference>
<dbReference type="GO" id="GO:0005737">
    <property type="term" value="C:cytoplasm"/>
    <property type="evidence" value="ECO:0007669"/>
    <property type="project" value="UniProtKB-SubCell"/>
</dbReference>
<dbReference type="CDD" id="cd06142">
    <property type="entry name" value="RNaseD_exo"/>
    <property type="match status" value="1"/>
</dbReference>
<dbReference type="SMART" id="SM00341">
    <property type="entry name" value="HRDC"/>
    <property type="match status" value="1"/>
</dbReference>
<evidence type="ECO:0000259" key="7">
    <source>
        <dbReference type="PROSITE" id="PS50967"/>
    </source>
</evidence>
<dbReference type="InterPro" id="IPR044876">
    <property type="entry name" value="HRDC_dom_sf"/>
</dbReference>
<evidence type="ECO:0000256" key="6">
    <source>
        <dbReference type="HAMAP-Rule" id="MF_01899"/>
    </source>
</evidence>
<accession>A0A931E9R9</accession>
<evidence type="ECO:0000313" key="8">
    <source>
        <dbReference type="EMBL" id="MBF4809537.1"/>
    </source>
</evidence>
<evidence type="ECO:0000256" key="3">
    <source>
        <dbReference type="ARBA" id="ARBA00022722"/>
    </source>
</evidence>
<dbReference type="SMART" id="SM00474">
    <property type="entry name" value="35EXOc"/>
    <property type="match status" value="1"/>
</dbReference>
<gene>
    <name evidence="6 8" type="primary">rnd</name>
    <name evidence="8" type="ORF">HXK23_04890</name>
</gene>
<dbReference type="PANTHER" id="PTHR47649">
    <property type="entry name" value="RIBONUCLEASE D"/>
    <property type="match status" value="1"/>
</dbReference>
<dbReference type="Gene3D" id="3.30.420.10">
    <property type="entry name" value="Ribonuclease H-like superfamily/Ribonuclease H"/>
    <property type="match status" value="1"/>
</dbReference>
<comment type="similarity">
    <text evidence="6">Belongs to the RNase D family.</text>
</comment>
<keyword evidence="2 6" id="KW-0819">tRNA processing</keyword>
<comment type="function">
    <text evidence="6">Exonuclease involved in the 3' processing of various precursor tRNAs. Initiates hydrolysis at the 3'-terminus of an RNA molecule and releases 5'-mononucleotides.</text>
</comment>
<keyword evidence="3 6" id="KW-0540">Nuclease</keyword>
<dbReference type="Gene3D" id="1.10.150.80">
    <property type="entry name" value="HRDC domain"/>
    <property type="match status" value="1"/>
</dbReference>
<comment type="catalytic activity">
    <reaction evidence="6">
        <text>Exonucleolytic cleavage that removes extra residues from the 3'-terminus of tRNA to produce 5'-mononucleotides.</text>
        <dbReference type="EC" id="3.1.13.5"/>
    </reaction>
</comment>
<protein>
    <recommendedName>
        <fullName evidence="6">Ribonuclease D</fullName>
        <shortName evidence="6">RNase D</shortName>
        <ecNumber evidence="6">3.1.13.5</ecNumber>
    </recommendedName>
</protein>
<dbReference type="InterPro" id="IPR002121">
    <property type="entry name" value="HRDC_dom"/>
</dbReference>
<dbReference type="PROSITE" id="PS50967">
    <property type="entry name" value="HRDC"/>
    <property type="match status" value="1"/>
</dbReference>
<evidence type="ECO:0000256" key="4">
    <source>
        <dbReference type="ARBA" id="ARBA00022801"/>
    </source>
</evidence>
<dbReference type="SUPFAM" id="SSF53098">
    <property type="entry name" value="Ribonuclease H-like"/>
    <property type="match status" value="1"/>
</dbReference>
<comment type="cofactor">
    <cofactor evidence="6">
        <name>a divalent metal cation</name>
        <dbReference type="ChEBI" id="CHEBI:60240"/>
    </cofactor>
</comment>
<dbReference type="InterPro" id="IPR002562">
    <property type="entry name" value="3'-5'_exonuclease_dom"/>
</dbReference>
<comment type="caution">
    <text evidence="8">The sequence shown here is derived from an EMBL/GenBank/DDBJ whole genome shotgun (WGS) entry which is preliminary data.</text>
</comment>
<dbReference type="GO" id="GO:0042780">
    <property type="term" value="P:tRNA 3'-end processing"/>
    <property type="evidence" value="ECO:0007669"/>
    <property type="project" value="UniProtKB-UniRule"/>
</dbReference>
<evidence type="ECO:0000256" key="5">
    <source>
        <dbReference type="ARBA" id="ARBA00022839"/>
    </source>
</evidence>
<comment type="subcellular location">
    <subcellularLocation>
        <location evidence="6">Cytoplasm</location>
    </subcellularLocation>
</comment>
<dbReference type="HAMAP" id="MF_01899">
    <property type="entry name" value="RNase_D"/>
    <property type="match status" value="1"/>
</dbReference>
<dbReference type="InterPro" id="IPR051086">
    <property type="entry name" value="RNase_D-like"/>
</dbReference>
<dbReference type="AlphaFoldDB" id="A0A931E9R9"/>
<feature type="domain" description="HRDC" evidence="7">
    <location>
        <begin position="210"/>
        <end position="289"/>
    </location>
</feature>
<reference evidence="8" key="1">
    <citation type="submission" date="2020-04" db="EMBL/GenBank/DDBJ databases">
        <title>Deep metagenomics examines the oral microbiome during advanced dental caries in children, revealing novel taxa and co-occurrences with host molecules.</title>
        <authorList>
            <person name="Baker J.L."/>
            <person name="Morton J.T."/>
            <person name="Dinis M."/>
            <person name="Alvarez R."/>
            <person name="Tran N.C."/>
            <person name="Knight R."/>
            <person name="Edlund A."/>
        </authorList>
    </citation>
    <scope>NUCLEOTIDE SEQUENCE</scope>
    <source>
        <strain evidence="8">JCVI_22A_bin.2</strain>
    </source>
</reference>
<dbReference type="GO" id="GO:0000166">
    <property type="term" value="F:nucleotide binding"/>
    <property type="evidence" value="ECO:0007669"/>
    <property type="project" value="InterPro"/>
</dbReference>
<sequence length="379" mass="42958">MDALYIATSEELSAFCERAKTSHILAVDTEFLREKTYFPKLCLVQVSTGSEIVAIDPLLIDDLTPLKELLEDPQIVKIFHACSQDLEVLLEKMDCACAPVFDTQVAAAFLGMRQQVSYAGLVENFANVKLAKAESLTDWSKRPLDKEQLVYAEDDVRYLPAIYHQMIEKLIKLDRLSWVKPEMDQHTNIEQYRRDPYQAYLRLKRSGSLTRRQLAIAREVCAWREETAAKRDVPRKWVLSDELIIEICRRVPTTPDRLRKIRGTEQISQGGVVHLLDAIKRGQKTPADQCPKIEHHAHPSAGSEGVVELMYALIRIVSEKEGIASPLIANKDDLTDLLLDRSDARLKTGWRYQLVGKQLVGLLNGEVGLTVKNGRVELL</sequence>
<evidence type="ECO:0000313" key="9">
    <source>
        <dbReference type="Proteomes" id="UP000772566"/>
    </source>
</evidence>
<dbReference type="EMBL" id="JABZGT010000301">
    <property type="protein sequence ID" value="MBF4809537.1"/>
    <property type="molecule type" value="Genomic_DNA"/>
</dbReference>
<dbReference type="Pfam" id="PF01612">
    <property type="entry name" value="DNA_pol_A_exo1"/>
    <property type="match status" value="1"/>
</dbReference>
<dbReference type="GO" id="GO:0008408">
    <property type="term" value="F:3'-5' exonuclease activity"/>
    <property type="evidence" value="ECO:0007669"/>
    <property type="project" value="InterPro"/>
</dbReference>
<evidence type="ECO:0000256" key="2">
    <source>
        <dbReference type="ARBA" id="ARBA00022694"/>
    </source>
</evidence>
<organism evidence="8 9">
    <name type="scientific">Lancefieldella parvula</name>
    <dbReference type="NCBI Taxonomy" id="1382"/>
    <lineage>
        <taxon>Bacteria</taxon>
        <taxon>Bacillati</taxon>
        <taxon>Actinomycetota</taxon>
        <taxon>Coriobacteriia</taxon>
        <taxon>Coriobacteriales</taxon>
        <taxon>Atopobiaceae</taxon>
        <taxon>Lancefieldella</taxon>
    </lineage>
</organism>
<evidence type="ECO:0000256" key="1">
    <source>
        <dbReference type="ARBA" id="ARBA00022490"/>
    </source>
</evidence>
<keyword evidence="4 6" id="KW-0378">Hydrolase</keyword>
<keyword evidence="1 6" id="KW-0963">Cytoplasm</keyword>
<dbReference type="InterPro" id="IPR006292">
    <property type="entry name" value="RNase_D"/>
</dbReference>
<dbReference type="Pfam" id="PF00570">
    <property type="entry name" value="HRDC"/>
    <property type="match status" value="1"/>
</dbReference>
<dbReference type="GO" id="GO:0003676">
    <property type="term" value="F:nucleic acid binding"/>
    <property type="evidence" value="ECO:0007669"/>
    <property type="project" value="InterPro"/>
</dbReference>
<dbReference type="InterPro" id="IPR012337">
    <property type="entry name" value="RNaseH-like_sf"/>
</dbReference>
<dbReference type="PANTHER" id="PTHR47649:SF1">
    <property type="entry name" value="RIBONUCLEASE D"/>
    <property type="match status" value="1"/>
</dbReference>
<dbReference type="InterPro" id="IPR010997">
    <property type="entry name" value="HRDC-like_sf"/>
</dbReference>
<dbReference type="EC" id="3.1.13.5" evidence="6"/>
<name>A0A931E9R9_9ACTN</name>
<dbReference type="InterPro" id="IPR036397">
    <property type="entry name" value="RNaseH_sf"/>
</dbReference>